<dbReference type="Proteomes" id="UP000464314">
    <property type="component" value="Chromosome"/>
</dbReference>
<evidence type="ECO:0000313" key="4">
    <source>
        <dbReference type="Proteomes" id="UP000464314"/>
    </source>
</evidence>
<dbReference type="PROSITE" id="PS51257">
    <property type="entry name" value="PROKAR_LIPOPROTEIN"/>
    <property type="match status" value="1"/>
</dbReference>
<feature type="signal peptide" evidence="2">
    <location>
        <begin position="1"/>
        <end position="19"/>
    </location>
</feature>
<protein>
    <submittedName>
        <fullName evidence="3">Uncharacterized protein</fullName>
    </submittedName>
</protein>
<feature type="compositionally biased region" description="Low complexity" evidence="1">
    <location>
        <begin position="47"/>
        <end position="59"/>
    </location>
</feature>
<sequence length="59" mass="5998">MHEKRMKKMLAVLLGTVMAIGMLTGCNTKAPVPAQSETSDIGTGDGTAETSSAESSAKG</sequence>
<accession>A0A6P1TKD0</accession>
<evidence type="ECO:0000256" key="2">
    <source>
        <dbReference type="SAM" id="SignalP"/>
    </source>
</evidence>
<proteinExistence type="predicted"/>
<gene>
    <name evidence="3" type="ORF">Ana3638_13490</name>
</gene>
<name>A0A6P1TKD0_9FIRM</name>
<feature type="chain" id="PRO_5038444197" evidence="2">
    <location>
        <begin position="20"/>
        <end position="59"/>
    </location>
</feature>
<organism evidence="3 4">
    <name type="scientific">Anaerocolumna sedimenticola</name>
    <dbReference type="NCBI Taxonomy" id="2696063"/>
    <lineage>
        <taxon>Bacteria</taxon>
        <taxon>Bacillati</taxon>
        <taxon>Bacillota</taxon>
        <taxon>Clostridia</taxon>
        <taxon>Lachnospirales</taxon>
        <taxon>Lachnospiraceae</taxon>
        <taxon>Anaerocolumna</taxon>
    </lineage>
</organism>
<reference evidence="3 4" key="1">
    <citation type="submission" date="2020-01" db="EMBL/GenBank/DDBJ databases">
        <title>Genome analysis of Anaerocolumna sp. CBA3638.</title>
        <authorList>
            <person name="Kim J."/>
            <person name="Roh S.W."/>
        </authorList>
    </citation>
    <scope>NUCLEOTIDE SEQUENCE [LARGE SCALE GENOMIC DNA]</scope>
    <source>
        <strain evidence="3 4">CBA3638</strain>
    </source>
</reference>
<dbReference type="AlphaFoldDB" id="A0A6P1TKD0"/>
<dbReference type="RefSeq" id="WP_161838485.1">
    <property type="nucleotide sequence ID" value="NZ_CP048000.1"/>
</dbReference>
<dbReference type="KEGG" id="anr:Ana3638_13490"/>
<keyword evidence="4" id="KW-1185">Reference proteome</keyword>
<feature type="region of interest" description="Disordered" evidence="1">
    <location>
        <begin position="27"/>
        <end position="59"/>
    </location>
</feature>
<evidence type="ECO:0000256" key="1">
    <source>
        <dbReference type="SAM" id="MobiDB-lite"/>
    </source>
</evidence>
<keyword evidence="2" id="KW-0732">Signal</keyword>
<evidence type="ECO:0000313" key="3">
    <source>
        <dbReference type="EMBL" id="QHQ61660.1"/>
    </source>
</evidence>
<dbReference type="EMBL" id="CP048000">
    <property type="protein sequence ID" value="QHQ61660.1"/>
    <property type="molecule type" value="Genomic_DNA"/>
</dbReference>